<dbReference type="InterPro" id="IPR000571">
    <property type="entry name" value="Znf_CCCH"/>
</dbReference>
<dbReference type="GO" id="GO:0051252">
    <property type="term" value="P:regulation of RNA metabolic process"/>
    <property type="evidence" value="ECO:0007669"/>
    <property type="project" value="UniProtKB-ARBA"/>
</dbReference>
<evidence type="ECO:0000313" key="8">
    <source>
        <dbReference type="EMBL" id="KAH7546430.1"/>
    </source>
</evidence>
<dbReference type="PANTHER" id="PTHR12547">
    <property type="entry name" value="CCCH ZINC FINGER/TIS11-RELATED"/>
    <property type="match status" value="1"/>
</dbReference>
<keyword evidence="3 5" id="KW-0863">Zinc-finger</keyword>
<dbReference type="SMART" id="SM00356">
    <property type="entry name" value="ZnF_C3H1"/>
    <property type="match status" value="2"/>
</dbReference>
<dbReference type="GO" id="GO:0003729">
    <property type="term" value="F:mRNA binding"/>
    <property type="evidence" value="ECO:0007669"/>
    <property type="project" value="InterPro"/>
</dbReference>
<dbReference type="EMBL" id="JAEACU010000001">
    <property type="protein sequence ID" value="KAH7546430.1"/>
    <property type="molecule type" value="Genomic_DNA"/>
</dbReference>
<organism evidence="8 9">
    <name type="scientific">Ziziphus jujuba var. spinosa</name>
    <dbReference type="NCBI Taxonomy" id="714518"/>
    <lineage>
        <taxon>Eukaryota</taxon>
        <taxon>Viridiplantae</taxon>
        <taxon>Streptophyta</taxon>
        <taxon>Embryophyta</taxon>
        <taxon>Tracheophyta</taxon>
        <taxon>Spermatophyta</taxon>
        <taxon>Magnoliopsida</taxon>
        <taxon>eudicotyledons</taxon>
        <taxon>Gunneridae</taxon>
        <taxon>Pentapetalae</taxon>
        <taxon>rosids</taxon>
        <taxon>fabids</taxon>
        <taxon>Rosales</taxon>
        <taxon>Rhamnaceae</taxon>
        <taxon>Paliureae</taxon>
        <taxon>Ziziphus</taxon>
    </lineage>
</organism>
<feature type="domain" description="C3H1-type" evidence="7">
    <location>
        <begin position="303"/>
        <end position="331"/>
    </location>
</feature>
<feature type="domain" description="C3H1-type" evidence="7">
    <location>
        <begin position="185"/>
        <end position="212"/>
    </location>
</feature>
<dbReference type="Gene3D" id="4.10.1000.10">
    <property type="entry name" value="Zinc finger, CCCH-type"/>
    <property type="match status" value="2"/>
</dbReference>
<dbReference type="PROSITE" id="PS50103">
    <property type="entry name" value="ZF_C3H1"/>
    <property type="match status" value="2"/>
</dbReference>
<protein>
    <recommendedName>
        <fullName evidence="7">C3H1-type domain-containing protein</fullName>
    </recommendedName>
</protein>
<dbReference type="InterPro" id="IPR045877">
    <property type="entry name" value="ZFP36-like"/>
</dbReference>
<evidence type="ECO:0000256" key="6">
    <source>
        <dbReference type="SAM" id="MobiDB-lite"/>
    </source>
</evidence>
<evidence type="ECO:0000256" key="1">
    <source>
        <dbReference type="ARBA" id="ARBA00022723"/>
    </source>
</evidence>
<gene>
    <name evidence="8" type="ORF">FEM48_Zijuj01G0200000</name>
</gene>
<proteinExistence type="predicted"/>
<reference evidence="8" key="1">
    <citation type="journal article" date="2021" name="Front. Plant Sci.">
        <title>Chromosome-Scale Genome Assembly for Chinese Sour Jujube and Insights Into Its Genome Evolution and Domestication Signature.</title>
        <authorList>
            <person name="Shen L.-Y."/>
            <person name="Luo H."/>
            <person name="Wang X.-L."/>
            <person name="Wang X.-M."/>
            <person name="Qiu X.-J."/>
            <person name="Liu H."/>
            <person name="Zhou S.-S."/>
            <person name="Jia K.-H."/>
            <person name="Nie S."/>
            <person name="Bao Y.-T."/>
            <person name="Zhang R.-G."/>
            <person name="Yun Q.-Z."/>
            <person name="Chai Y.-H."/>
            <person name="Lu J.-Y."/>
            <person name="Li Y."/>
            <person name="Zhao S.-W."/>
            <person name="Mao J.-F."/>
            <person name="Jia S.-G."/>
            <person name="Mao Y.-M."/>
        </authorList>
    </citation>
    <scope>NUCLEOTIDE SEQUENCE</scope>
    <source>
        <strain evidence="8">AT0</strain>
        <tissue evidence="8">Leaf</tissue>
    </source>
</reference>
<evidence type="ECO:0000313" key="9">
    <source>
        <dbReference type="Proteomes" id="UP000813462"/>
    </source>
</evidence>
<comment type="caution">
    <text evidence="8">The sequence shown here is derived from an EMBL/GenBank/DDBJ whole genome shotgun (WGS) entry which is preliminary data.</text>
</comment>
<dbReference type="GO" id="GO:0010468">
    <property type="term" value="P:regulation of gene expression"/>
    <property type="evidence" value="ECO:0007669"/>
    <property type="project" value="UniProtKB-ARBA"/>
</dbReference>
<feature type="zinc finger region" description="C3H1-type" evidence="5">
    <location>
        <begin position="303"/>
        <end position="331"/>
    </location>
</feature>
<dbReference type="InterPro" id="IPR036855">
    <property type="entry name" value="Znf_CCCH_sf"/>
</dbReference>
<dbReference type="Proteomes" id="UP000813462">
    <property type="component" value="Unassembled WGS sequence"/>
</dbReference>
<keyword evidence="2" id="KW-0677">Repeat</keyword>
<dbReference type="AlphaFoldDB" id="A0A978W396"/>
<evidence type="ECO:0000256" key="2">
    <source>
        <dbReference type="ARBA" id="ARBA00022737"/>
    </source>
</evidence>
<dbReference type="SUPFAM" id="SSF90229">
    <property type="entry name" value="CCCH zinc finger"/>
    <property type="match status" value="2"/>
</dbReference>
<keyword evidence="1 5" id="KW-0479">Metal-binding</keyword>
<accession>A0A978W396</accession>
<feature type="zinc finger region" description="C3H1-type" evidence="5">
    <location>
        <begin position="185"/>
        <end position="212"/>
    </location>
</feature>
<evidence type="ECO:0000259" key="7">
    <source>
        <dbReference type="PROSITE" id="PS50103"/>
    </source>
</evidence>
<name>A0A978W396_ZIZJJ</name>
<feature type="region of interest" description="Disordered" evidence="6">
    <location>
        <begin position="136"/>
        <end position="180"/>
    </location>
</feature>
<evidence type="ECO:0000256" key="3">
    <source>
        <dbReference type="ARBA" id="ARBA00022771"/>
    </source>
</evidence>
<dbReference type="FunFam" id="4.10.1000.10:FF:000003">
    <property type="entry name" value="Zinc finger CCCH domain-containing protein"/>
    <property type="match status" value="1"/>
</dbReference>
<dbReference type="GO" id="GO:0008270">
    <property type="term" value="F:zinc ion binding"/>
    <property type="evidence" value="ECO:0007669"/>
    <property type="project" value="UniProtKB-KW"/>
</dbReference>
<dbReference type="Pfam" id="PF00642">
    <property type="entry name" value="zf-CCCH"/>
    <property type="match status" value="1"/>
</dbReference>
<evidence type="ECO:0000256" key="5">
    <source>
        <dbReference type="PROSITE-ProRule" id="PRU00723"/>
    </source>
</evidence>
<sequence length="338" mass="37519">MSFPDLRSPFMPSLGPQSACSGASVGLRPHQFPINDDFQGQGPPFKRLKTSRSNSLSEIHSNSLFYPSMSNHSLINCWPQFPTKNEDQHPQFEHQILPPLKKPRISEECRSNCLPCPPVNNGMSVDDIGFWIQNSQFEHPPPPFKKPRISEETQSNSLRYPPLASSINPPPSGPSSSGIRTDTIFFKPSVSAKFKVGLCRNGENCNFAHGIEDMRQPPPNSQELAEDRLPLGNCDGDQELIHWMKRCSFIHEHPAKVGDKLGGFSQSRVLGTVNGRGCNGSEGNRSVNNTSSDSLRVNSNPAYWKTKLCKKWETRGLCSLGEKCHFAHGQEGMHLCPA</sequence>
<keyword evidence="4 5" id="KW-0862">Zinc</keyword>
<evidence type="ECO:0000256" key="4">
    <source>
        <dbReference type="ARBA" id="ARBA00022833"/>
    </source>
</evidence>